<dbReference type="KEGG" id="noj:EJ995_00395"/>
<keyword evidence="1" id="KW-0732">Signal</keyword>
<sequence>MRNYIICTKLLILLATCNLLPAQVGINTALPMDGTSLQIDGNDSGVLINRVALTGLDDITTIPSLTTDHTGLMVFNTATTTVAGVGLNVAPGFYYWTGTSWLPSKNGGVKRTGWVSLTDANLAGTVGAISDLAATDPSNFADIPINFEDDAADNIIDINAPTGLTGQDFFDSTTSKIKAIETGDSIMLRLQFNAIPQQNNAYLILAIDISNDPNNPIIIFQKTIRLLRGARLNRISETILLFQLATFKQNGAKIKVAYNNGSGTTGGGNFVTLSDFSLVINRLSSN</sequence>
<evidence type="ECO:0000313" key="2">
    <source>
        <dbReference type="EMBL" id="AZQ42766.1"/>
    </source>
</evidence>
<accession>A0A3S9MUB6</accession>
<evidence type="ECO:0000313" key="3">
    <source>
        <dbReference type="Proteomes" id="UP000279600"/>
    </source>
</evidence>
<feature type="signal peptide" evidence="1">
    <location>
        <begin position="1"/>
        <end position="22"/>
    </location>
</feature>
<organism evidence="2 3">
    <name type="scientific">Nonlabens ponticola</name>
    <dbReference type="NCBI Taxonomy" id="2496866"/>
    <lineage>
        <taxon>Bacteria</taxon>
        <taxon>Pseudomonadati</taxon>
        <taxon>Bacteroidota</taxon>
        <taxon>Flavobacteriia</taxon>
        <taxon>Flavobacteriales</taxon>
        <taxon>Flavobacteriaceae</taxon>
        <taxon>Nonlabens</taxon>
    </lineage>
</organism>
<dbReference type="RefSeq" id="WP_126444522.1">
    <property type="nucleotide sequence ID" value="NZ_CP034549.1"/>
</dbReference>
<dbReference type="EMBL" id="CP034549">
    <property type="protein sequence ID" value="AZQ42766.1"/>
    <property type="molecule type" value="Genomic_DNA"/>
</dbReference>
<proteinExistence type="predicted"/>
<protein>
    <submittedName>
        <fullName evidence="2">Uncharacterized protein</fullName>
    </submittedName>
</protein>
<dbReference type="AlphaFoldDB" id="A0A3S9MUB6"/>
<keyword evidence="3" id="KW-1185">Reference proteome</keyword>
<reference evidence="2 3" key="1">
    <citation type="submission" date="2018-12" db="EMBL/GenBank/DDBJ databases">
        <title>Complete genome of Nonlabens sp. MJ115.</title>
        <authorList>
            <person name="Choi H.S."/>
            <person name="Jung J."/>
        </authorList>
    </citation>
    <scope>NUCLEOTIDE SEQUENCE [LARGE SCALE GENOMIC DNA]</scope>
    <source>
        <strain evidence="2 3">MJ115</strain>
    </source>
</reference>
<dbReference type="OrthoDB" id="1247310at2"/>
<name>A0A3S9MUB6_9FLAO</name>
<gene>
    <name evidence="2" type="ORF">EJ995_00395</name>
</gene>
<feature type="chain" id="PRO_5019059170" evidence="1">
    <location>
        <begin position="23"/>
        <end position="286"/>
    </location>
</feature>
<evidence type="ECO:0000256" key="1">
    <source>
        <dbReference type="SAM" id="SignalP"/>
    </source>
</evidence>
<dbReference type="Proteomes" id="UP000279600">
    <property type="component" value="Chromosome"/>
</dbReference>